<organism evidence="1 2">
    <name type="scientific">Trichothecium roseum</name>
    <dbReference type="NCBI Taxonomy" id="47278"/>
    <lineage>
        <taxon>Eukaryota</taxon>
        <taxon>Fungi</taxon>
        <taxon>Dikarya</taxon>
        <taxon>Ascomycota</taxon>
        <taxon>Pezizomycotina</taxon>
        <taxon>Sordariomycetes</taxon>
        <taxon>Hypocreomycetidae</taxon>
        <taxon>Hypocreales</taxon>
        <taxon>Hypocreales incertae sedis</taxon>
        <taxon>Trichothecium</taxon>
    </lineage>
</organism>
<evidence type="ECO:0000313" key="2">
    <source>
        <dbReference type="Proteomes" id="UP001163324"/>
    </source>
</evidence>
<sequence length="311" mass="35275">MLALLKVVGLLPALVVAAPYLQTLSIEVEPKQVIVNGTVEYTSQCKTCPYNLCPNINVPWGGDNVTLTCWTNGDKIGDTKLWLKTTDNCYITEYDLVEYAGDFTADLKYCGRVQKDITTQDAEVRYLSECKWGYSTSDESIKYYGRDVDVTLTCYAKGTEVVGDSFWYKTTDNCQVSGSGLWEEPDRSSLDDCGPEPGPRINETKRAVDPEERSLVPRWLQPEIIGEEYAPCYSCAKTGDPACKVTTTYEFNDTVASQCLTHEDITYPNGTFSSKRWMLTTDWCYVNGDDFWVPPWDNYRYPICSYWEGYE</sequence>
<comment type="caution">
    <text evidence="1">The sequence shown here is derived from an EMBL/GenBank/DDBJ whole genome shotgun (WGS) entry which is preliminary data.</text>
</comment>
<dbReference type="EMBL" id="CM047944">
    <property type="protein sequence ID" value="KAI9899409.1"/>
    <property type="molecule type" value="Genomic_DNA"/>
</dbReference>
<evidence type="ECO:0000313" key="1">
    <source>
        <dbReference type="EMBL" id="KAI9899409.1"/>
    </source>
</evidence>
<name>A0ACC0UZ40_9HYPO</name>
<accession>A0ACC0UZ40</accession>
<keyword evidence="2" id="KW-1185">Reference proteome</keyword>
<reference evidence="1" key="1">
    <citation type="submission" date="2022-10" db="EMBL/GenBank/DDBJ databases">
        <title>Complete Genome of Trichothecium roseum strain YXFP-22015, a Plant Pathogen Isolated from Citrus.</title>
        <authorList>
            <person name="Wang Y."/>
            <person name="Zhu L."/>
        </authorList>
    </citation>
    <scope>NUCLEOTIDE SEQUENCE</scope>
    <source>
        <strain evidence="1">YXFP-22015</strain>
    </source>
</reference>
<proteinExistence type="predicted"/>
<dbReference type="Proteomes" id="UP001163324">
    <property type="component" value="Chromosome 5"/>
</dbReference>
<gene>
    <name evidence="1" type="ORF">N3K66_005870</name>
</gene>
<protein>
    <submittedName>
        <fullName evidence="1">Uncharacterized protein</fullName>
    </submittedName>
</protein>